<evidence type="ECO:0000313" key="3">
    <source>
        <dbReference type="Proteomes" id="UP000236738"/>
    </source>
</evidence>
<reference evidence="3" key="1">
    <citation type="submission" date="2016-10" db="EMBL/GenBank/DDBJ databases">
        <authorList>
            <person name="Varghese N."/>
            <person name="Submissions S."/>
        </authorList>
    </citation>
    <scope>NUCLEOTIDE SEQUENCE [LARGE SCALE GENOMIC DNA]</scope>
    <source>
        <strain evidence="3">DSM 21580</strain>
    </source>
</reference>
<name>A0A1H5SME7_9FLAO</name>
<sequence length="386" mass="44889">MIESKKEDNRLWEPFVIVILVIAGILLLFSLFSPYIFTRITKDVNYQFDANSGVIGDTFGIMNPFIGLIGILLTFLAFYMQIKANEEQIKQFNLTRDDDKKMLLQTQKIEAFDNLDLLSVNLDSIIKDLNHKGERIKEYENSLRNEPLNSHLLLHTSSKNYGTILDINRGAIYKAYRFFKVSNTEDYIKLYNILDFLPEFFDDFYPKISAYISDSFNTKMSIRNKIIEFLNQNAEFLIHLKSELGENYLLNENAFAANDAIRINYEIIKENYDEDGNPLSETDWMEIDSKLLKTFIERTSSINNQGNLDTRLLPIITMSSDIRKDIKLITQRAKEFSEQITLQCNDLFNDEIGELSVETTLIKINEKIKNSLEVAQIEIDLFYITN</sequence>
<accession>A0A1H5SME7</accession>
<dbReference type="RefSeq" id="WP_103912253.1">
    <property type="nucleotide sequence ID" value="NZ_FNUS01000001.1"/>
</dbReference>
<evidence type="ECO:0008006" key="4">
    <source>
        <dbReference type="Google" id="ProtNLM"/>
    </source>
</evidence>
<gene>
    <name evidence="2" type="ORF">SAMN05421847_0196</name>
</gene>
<keyword evidence="1" id="KW-0812">Transmembrane</keyword>
<keyword evidence="3" id="KW-1185">Reference proteome</keyword>
<evidence type="ECO:0000256" key="1">
    <source>
        <dbReference type="SAM" id="Phobius"/>
    </source>
</evidence>
<keyword evidence="1" id="KW-0472">Membrane</keyword>
<protein>
    <recommendedName>
        <fullName evidence="4">Phage abortive infection protein</fullName>
    </recommendedName>
</protein>
<organism evidence="2 3">
    <name type="scientific">Halpernia humi</name>
    <dbReference type="NCBI Taxonomy" id="493375"/>
    <lineage>
        <taxon>Bacteria</taxon>
        <taxon>Pseudomonadati</taxon>
        <taxon>Bacteroidota</taxon>
        <taxon>Flavobacteriia</taxon>
        <taxon>Flavobacteriales</taxon>
        <taxon>Weeksellaceae</taxon>
        <taxon>Chryseobacterium group</taxon>
        <taxon>Halpernia</taxon>
    </lineage>
</organism>
<dbReference type="Proteomes" id="UP000236738">
    <property type="component" value="Unassembled WGS sequence"/>
</dbReference>
<dbReference type="EMBL" id="FNUS01000001">
    <property type="protein sequence ID" value="SEF51614.1"/>
    <property type="molecule type" value="Genomic_DNA"/>
</dbReference>
<proteinExistence type="predicted"/>
<dbReference type="OrthoDB" id="6678638at2"/>
<feature type="transmembrane region" description="Helical" evidence="1">
    <location>
        <begin position="12"/>
        <end position="38"/>
    </location>
</feature>
<keyword evidence="1" id="KW-1133">Transmembrane helix</keyword>
<dbReference type="AlphaFoldDB" id="A0A1H5SME7"/>
<feature type="transmembrane region" description="Helical" evidence="1">
    <location>
        <begin position="58"/>
        <end position="80"/>
    </location>
</feature>
<evidence type="ECO:0000313" key="2">
    <source>
        <dbReference type="EMBL" id="SEF51614.1"/>
    </source>
</evidence>